<dbReference type="SUPFAM" id="SSF46785">
    <property type="entry name" value="Winged helix' DNA-binding domain"/>
    <property type="match status" value="1"/>
</dbReference>
<dbReference type="Pfam" id="PF12802">
    <property type="entry name" value="MarR_2"/>
    <property type="match status" value="1"/>
</dbReference>
<dbReference type="Gene3D" id="3.30.420.40">
    <property type="match status" value="2"/>
</dbReference>
<comment type="caution">
    <text evidence="3">The sequence shown here is derived from an EMBL/GenBank/DDBJ whole genome shotgun (WGS) entry which is preliminary data.</text>
</comment>
<dbReference type="PANTHER" id="PTHR18964">
    <property type="entry name" value="ROK (REPRESSOR, ORF, KINASE) FAMILY"/>
    <property type="match status" value="1"/>
</dbReference>
<dbReference type="EMBL" id="JBHUGA010000060">
    <property type="protein sequence ID" value="MFD1847819.1"/>
    <property type="molecule type" value="Genomic_DNA"/>
</dbReference>
<name>A0ABW4QB03_9MICC</name>
<dbReference type="InterPro" id="IPR000600">
    <property type="entry name" value="ROK"/>
</dbReference>
<protein>
    <submittedName>
        <fullName evidence="3">ROK family transcriptional regulator</fullName>
    </submittedName>
</protein>
<gene>
    <name evidence="3" type="ORF">ACFSFX_14610</name>
</gene>
<dbReference type="Proteomes" id="UP001597307">
    <property type="component" value="Unassembled WGS sequence"/>
</dbReference>
<reference evidence="4" key="1">
    <citation type="journal article" date="2019" name="Int. J. Syst. Evol. Microbiol.">
        <title>The Global Catalogue of Microorganisms (GCM) 10K type strain sequencing project: providing services to taxonomists for standard genome sequencing and annotation.</title>
        <authorList>
            <consortium name="The Broad Institute Genomics Platform"/>
            <consortium name="The Broad Institute Genome Sequencing Center for Infectious Disease"/>
            <person name="Wu L."/>
            <person name="Ma J."/>
        </authorList>
    </citation>
    <scope>NUCLEOTIDE SEQUENCE [LARGE SCALE GENOMIC DNA]</scope>
    <source>
        <strain evidence="4">JCM 11496</strain>
    </source>
</reference>
<keyword evidence="4" id="KW-1185">Reference proteome</keyword>
<dbReference type="InterPro" id="IPR036390">
    <property type="entry name" value="WH_DNA-bd_sf"/>
</dbReference>
<dbReference type="SUPFAM" id="SSF53067">
    <property type="entry name" value="Actin-like ATPase domain"/>
    <property type="match status" value="1"/>
</dbReference>
<dbReference type="PANTHER" id="PTHR18964:SF149">
    <property type="entry name" value="BIFUNCTIONAL UDP-N-ACETYLGLUCOSAMINE 2-EPIMERASE_N-ACETYLMANNOSAMINE KINASE"/>
    <property type="match status" value="1"/>
</dbReference>
<sequence length="420" mass="44258">MDAPVAAGTQAMREMNSWAILARLKSAPSMSVSALSAATGLSRQAVGRSLEGLASAGLVQFLQPDRTAARSGRPAQLVRFRAEAGKVLGVCLGPKEIRVAVADLLGNVVSSEVTQLPANAPAQEAVASLLAAIETVLLAAGSEQQDLWWATVGTPGIVDPETGFIKLIPSMTGLAGNLLARSLRDALTCPVYLDNDIKLAAQGAHRQDAQDVSPSLVFISWGERVGAGILLNGELYRGSSNDAGDIGFLDLVVDTRQAMTATAQTERAGLGRFEAWVGTAELLHLARISANEHFDSKLLTHLKTVDDYAAFDAFVAAVRADKPAALAALNEVCRRFALGILAVRAILDPDLIVLGGWMAKCGERLIDTLLVNLSNQQLGAPRIELSELDDDAVVQGAIAHALSELNRAKFHRPGAGRTPV</sequence>
<evidence type="ECO:0000259" key="2">
    <source>
        <dbReference type="Pfam" id="PF12802"/>
    </source>
</evidence>
<dbReference type="InterPro" id="IPR036388">
    <property type="entry name" value="WH-like_DNA-bd_sf"/>
</dbReference>
<evidence type="ECO:0000313" key="4">
    <source>
        <dbReference type="Proteomes" id="UP001597307"/>
    </source>
</evidence>
<evidence type="ECO:0000256" key="1">
    <source>
        <dbReference type="ARBA" id="ARBA00006479"/>
    </source>
</evidence>
<dbReference type="Gene3D" id="1.10.10.10">
    <property type="entry name" value="Winged helix-like DNA-binding domain superfamily/Winged helix DNA-binding domain"/>
    <property type="match status" value="1"/>
</dbReference>
<proteinExistence type="inferred from homology"/>
<evidence type="ECO:0000313" key="3">
    <source>
        <dbReference type="EMBL" id="MFD1847819.1"/>
    </source>
</evidence>
<dbReference type="RefSeq" id="WP_343881015.1">
    <property type="nucleotide sequence ID" value="NZ_BAAAIJ010000051.1"/>
</dbReference>
<dbReference type="Pfam" id="PF00480">
    <property type="entry name" value="ROK"/>
    <property type="match status" value="1"/>
</dbReference>
<organism evidence="3 4">
    <name type="scientific">Arthrobacter flavus</name>
    <dbReference type="NCBI Taxonomy" id="95172"/>
    <lineage>
        <taxon>Bacteria</taxon>
        <taxon>Bacillati</taxon>
        <taxon>Actinomycetota</taxon>
        <taxon>Actinomycetes</taxon>
        <taxon>Micrococcales</taxon>
        <taxon>Micrococcaceae</taxon>
        <taxon>Arthrobacter</taxon>
    </lineage>
</organism>
<accession>A0ABW4QB03</accession>
<dbReference type="InterPro" id="IPR000835">
    <property type="entry name" value="HTH_MarR-typ"/>
</dbReference>
<feature type="domain" description="HTH marR-type" evidence="2">
    <location>
        <begin position="17"/>
        <end position="70"/>
    </location>
</feature>
<dbReference type="InterPro" id="IPR043129">
    <property type="entry name" value="ATPase_NBD"/>
</dbReference>
<comment type="similarity">
    <text evidence="1">Belongs to the ROK (NagC/XylR) family.</text>
</comment>